<organism evidence="10 11">
    <name type="scientific">Paratractidigestivibacter faecalis</name>
    <dbReference type="NCBI Taxonomy" id="2292441"/>
    <lineage>
        <taxon>Bacteria</taxon>
        <taxon>Bacillati</taxon>
        <taxon>Actinomycetota</taxon>
        <taxon>Coriobacteriia</taxon>
        <taxon>Coriobacteriales</taxon>
        <taxon>Atopobiaceae</taxon>
        <taxon>Paratractidigestivibacter</taxon>
    </lineage>
</organism>
<evidence type="ECO:0000256" key="7">
    <source>
        <dbReference type="ARBA" id="ARBA00023014"/>
    </source>
</evidence>
<dbReference type="Gene3D" id="3.40.640.10">
    <property type="entry name" value="Type I PLP-dependent aspartate aminotransferase-like (Major domain)"/>
    <property type="match status" value="1"/>
</dbReference>
<comment type="caution">
    <text evidence="10">The sequence shown here is derived from an EMBL/GenBank/DDBJ whole genome shotgun (WGS) entry which is preliminary data.</text>
</comment>
<dbReference type="InterPro" id="IPR000192">
    <property type="entry name" value="Aminotrans_V_dom"/>
</dbReference>
<dbReference type="PIRSF" id="PIRSF005572">
    <property type="entry name" value="NifS"/>
    <property type="match status" value="1"/>
</dbReference>
<evidence type="ECO:0000259" key="9">
    <source>
        <dbReference type="Pfam" id="PF00266"/>
    </source>
</evidence>
<dbReference type="Proteomes" id="UP001478817">
    <property type="component" value="Unassembled WGS sequence"/>
</dbReference>
<keyword evidence="3" id="KW-0808">Transferase</keyword>
<comment type="cofactor">
    <cofactor evidence="1">
        <name>pyridoxal 5'-phosphate</name>
        <dbReference type="ChEBI" id="CHEBI:597326"/>
    </cofactor>
</comment>
<dbReference type="InterPro" id="IPR015422">
    <property type="entry name" value="PyrdxlP-dep_Trfase_small"/>
</dbReference>
<sequence length="413" mass="42884">MIVEKPASAEPATSAYLDYAAATPLDPEVLQAMTPYLTGRFYNPSAPYALARAVRADVEAARAAVARCIGARPGNVTFTAGATEANNLAFAATGGHVVTDAIEHESVLACAEARPHAIVGVGPDGRVDPEDVLSAVTPATQLVSVSLANGEIGCVQPVRELSRMMAQLREARLAAGDLTPLYLHVDASQAASCLTVDVGSIGCDLLTLSAAKIGGPKQVGLLWASDDVALRPLVLGGGQEGGLRSGTENVAGIIGFARALELACARRREESRRLASLRGRLERGLLAEFPWAQVSGPKKAKFRLPGLLHVSFPGLEARRLVIGLEREGVSVGTGSACAASKMRVSHVLRAIGMPEEAAAGSLRMTLGRPTTEAEVDYAVAAVTRVVRAEMSRLGISDGQAAANAARIMGGGRQ</sequence>
<protein>
    <submittedName>
        <fullName evidence="10">Cysteine desulfurase family protein</fullName>
    </submittedName>
</protein>
<accession>A0ABV1IE40</accession>
<evidence type="ECO:0000256" key="6">
    <source>
        <dbReference type="ARBA" id="ARBA00023004"/>
    </source>
</evidence>
<dbReference type="PANTHER" id="PTHR11601:SF34">
    <property type="entry name" value="CYSTEINE DESULFURASE"/>
    <property type="match status" value="1"/>
</dbReference>
<dbReference type="EMBL" id="JBBNGS010000003">
    <property type="protein sequence ID" value="MEQ2637168.1"/>
    <property type="molecule type" value="Genomic_DNA"/>
</dbReference>
<dbReference type="InterPro" id="IPR015424">
    <property type="entry name" value="PyrdxlP-dep_Trfase"/>
</dbReference>
<dbReference type="InterPro" id="IPR016454">
    <property type="entry name" value="Cysteine_dSase"/>
</dbReference>
<proteinExistence type="inferred from homology"/>
<evidence type="ECO:0000313" key="10">
    <source>
        <dbReference type="EMBL" id="MEQ2637168.1"/>
    </source>
</evidence>
<comment type="similarity">
    <text evidence="2">Belongs to the class-V pyridoxal-phosphate-dependent aminotransferase family. NifS/IscS subfamily.</text>
</comment>
<dbReference type="InterPro" id="IPR015421">
    <property type="entry name" value="PyrdxlP-dep_Trfase_major"/>
</dbReference>
<keyword evidence="7" id="KW-0411">Iron-sulfur</keyword>
<evidence type="ECO:0000313" key="11">
    <source>
        <dbReference type="Proteomes" id="UP001478817"/>
    </source>
</evidence>
<comment type="catalytic activity">
    <reaction evidence="8">
        <text>(sulfur carrier)-H + L-cysteine = (sulfur carrier)-SH + L-alanine</text>
        <dbReference type="Rhea" id="RHEA:43892"/>
        <dbReference type="Rhea" id="RHEA-COMP:14737"/>
        <dbReference type="Rhea" id="RHEA-COMP:14739"/>
        <dbReference type="ChEBI" id="CHEBI:29917"/>
        <dbReference type="ChEBI" id="CHEBI:35235"/>
        <dbReference type="ChEBI" id="CHEBI:57972"/>
        <dbReference type="ChEBI" id="CHEBI:64428"/>
        <dbReference type="EC" id="2.8.1.7"/>
    </reaction>
</comment>
<evidence type="ECO:0000256" key="5">
    <source>
        <dbReference type="ARBA" id="ARBA00022898"/>
    </source>
</evidence>
<keyword evidence="4" id="KW-0479">Metal-binding</keyword>
<reference evidence="10 11" key="1">
    <citation type="submission" date="2024-04" db="EMBL/GenBank/DDBJ databases">
        <title>Human intestinal bacterial collection.</title>
        <authorList>
            <person name="Pauvert C."/>
            <person name="Hitch T.C.A."/>
            <person name="Clavel T."/>
        </authorList>
    </citation>
    <scope>NUCLEOTIDE SEQUENCE [LARGE SCALE GENOMIC DNA]</scope>
    <source>
        <strain evidence="10 11">CLA-AA-H197</strain>
    </source>
</reference>
<dbReference type="Pfam" id="PF00266">
    <property type="entry name" value="Aminotran_5"/>
    <property type="match status" value="1"/>
</dbReference>
<gene>
    <name evidence="10" type="ORF">AAAT05_02215</name>
</gene>
<dbReference type="Gene3D" id="1.10.260.50">
    <property type="match status" value="1"/>
</dbReference>
<evidence type="ECO:0000256" key="1">
    <source>
        <dbReference type="ARBA" id="ARBA00001933"/>
    </source>
</evidence>
<evidence type="ECO:0000256" key="3">
    <source>
        <dbReference type="ARBA" id="ARBA00022679"/>
    </source>
</evidence>
<dbReference type="PANTHER" id="PTHR11601">
    <property type="entry name" value="CYSTEINE DESULFURYLASE FAMILY MEMBER"/>
    <property type="match status" value="1"/>
</dbReference>
<evidence type="ECO:0000256" key="2">
    <source>
        <dbReference type="ARBA" id="ARBA00006490"/>
    </source>
</evidence>
<keyword evidence="6" id="KW-0408">Iron</keyword>
<keyword evidence="11" id="KW-1185">Reference proteome</keyword>
<keyword evidence="5" id="KW-0663">Pyridoxal phosphate</keyword>
<evidence type="ECO:0000256" key="4">
    <source>
        <dbReference type="ARBA" id="ARBA00022723"/>
    </source>
</evidence>
<dbReference type="RefSeq" id="WP_349181581.1">
    <property type="nucleotide sequence ID" value="NZ_JBBNGS010000003.1"/>
</dbReference>
<dbReference type="SUPFAM" id="SSF53383">
    <property type="entry name" value="PLP-dependent transferases"/>
    <property type="match status" value="1"/>
</dbReference>
<feature type="domain" description="Aminotransferase class V" evidence="9">
    <location>
        <begin position="16"/>
        <end position="377"/>
    </location>
</feature>
<dbReference type="Gene3D" id="3.90.1150.10">
    <property type="entry name" value="Aspartate Aminotransferase, domain 1"/>
    <property type="match status" value="1"/>
</dbReference>
<name>A0ABV1IE40_9ACTN</name>
<evidence type="ECO:0000256" key="8">
    <source>
        <dbReference type="ARBA" id="ARBA00050776"/>
    </source>
</evidence>